<protein>
    <submittedName>
        <fullName evidence="1">Uncharacterized protein</fullName>
    </submittedName>
</protein>
<reference evidence="1" key="1">
    <citation type="submission" date="2022-11" db="EMBL/GenBank/DDBJ databases">
        <title>Centuries of genome instability and evolution in soft-shell clam transmissible cancer (bioRxiv).</title>
        <authorList>
            <person name="Hart S.F.M."/>
            <person name="Yonemitsu M.A."/>
            <person name="Giersch R.M."/>
            <person name="Beal B.F."/>
            <person name="Arriagada G."/>
            <person name="Davis B.W."/>
            <person name="Ostrander E.A."/>
            <person name="Goff S.P."/>
            <person name="Metzger M.J."/>
        </authorList>
    </citation>
    <scope>NUCLEOTIDE SEQUENCE</scope>
    <source>
        <strain evidence="1">MELC-2E11</strain>
        <tissue evidence="1">Siphon/mantle</tissue>
    </source>
</reference>
<dbReference type="Proteomes" id="UP001164746">
    <property type="component" value="Chromosome 3"/>
</dbReference>
<accession>A0ABY7DV12</accession>
<name>A0ABY7DV12_MYAAR</name>
<proteinExistence type="predicted"/>
<evidence type="ECO:0000313" key="2">
    <source>
        <dbReference type="Proteomes" id="UP001164746"/>
    </source>
</evidence>
<keyword evidence="2" id="KW-1185">Reference proteome</keyword>
<dbReference type="EMBL" id="CP111014">
    <property type="protein sequence ID" value="WAR00475.1"/>
    <property type="molecule type" value="Genomic_DNA"/>
</dbReference>
<organism evidence="1 2">
    <name type="scientific">Mya arenaria</name>
    <name type="common">Soft-shell clam</name>
    <dbReference type="NCBI Taxonomy" id="6604"/>
    <lineage>
        <taxon>Eukaryota</taxon>
        <taxon>Metazoa</taxon>
        <taxon>Spiralia</taxon>
        <taxon>Lophotrochozoa</taxon>
        <taxon>Mollusca</taxon>
        <taxon>Bivalvia</taxon>
        <taxon>Autobranchia</taxon>
        <taxon>Heteroconchia</taxon>
        <taxon>Euheterodonta</taxon>
        <taxon>Imparidentia</taxon>
        <taxon>Neoheterodontei</taxon>
        <taxon>Myida</taxon>
        <taxon>Myoidea</taxon>
        <taxon>Myidae</taxon>
        <taxon>Mya</taxon>
    </lineage>
</organism>
<evidence type="ECO:0000313" key="1">
    <source>
        <dbReference type="EMBL" id="WAR00475.1"/>
    </source>
</evidence>
<gene>
    <name evidence="1" type="ORF">MAR_024847</name>
</gene>
<sequence length="49" mass="5478">MEGKSVVLIKLSSFSARIQQHKTLKVYLTVNPTLMSTWLSSIQTLSVNV</sequence>